<reference evidence="8" key="1">
    <citation type="submission" date="2022-03" db="EMBL/GenBank/DDBJ databases">
        <authorList>
            <person name="Lindestad O."/>
        </authorList>
    </citation>
    <scope>NUCLEOTIDE SEQUENCE</scope>
</reference>
<name>A0A8S4SEA6_9NEOP</name>
<evidence type="ECO:0000256" key="3">
    <source>
        <dbReference type="ARBA" id="ARBA00022454"/>
    </source>
</evidence>
<evidence type="ECO:0000313" key="8">
    <source>
        <dbReference type="EMBL" id="CAH2260480.1"/>
    </source>
</evidence>
<dbReference type="AlphaFoldDB" id="A0A8S4SEA6"/>
<keyword evidence="3" id="KW-0158">Chromosome</keyword>
<evidence type="ECO:0000256" key="4">
    <source>
        <dbReference type="ARBA" id="ARBA00023242"/>
    </source>
</evidence>
<gene>
    <name evidence="8" type="primary">jg18239</name>
    <name evidence="8" type="ORF">PAEG_LOCUS23730</name>
</gene>
<evidence type="ECO:0000313" key="9">
    <source>
        <dbReference type="Proteomes" id="UP000838756"/>
    </source>
</evidence>
<evidence type="ECO:0000259" key="7">
    <source>
        <dbReference type="PROSITE" id="PS50815"/>
    </source>
</evidence>
<evidence type="ECO:0000256" key="2">
    <source>
        <dbReference type="ARBA" id="ARBA00004286"/>
    </source>
</evidence>
<dbReference type="GO" id="GO:0005634">
    <property type="term" value="C:nucleus"/>
    <property type="evidence" value="ECO:0007669"/>
    <property type="project" value="UniProtKB-SubCell"/>
</dbReference>
<dbReference type="OrthoDB" id="1928087at2759"/>
<dbReference type="PANTHER" id="PTHR48225:SF7">
    <property type="entry name" value="MEIOSIS-SPECIFIC PROTEIN HOP1"/>
    <property type="match status" value="1"/>
</dbReference>
<dbReference type="PROSITE" id="PS50815">
    <property type="entry name" value="HORMA"/>
    <property type="match status" value="1"/>
</dbReference>
<sequence length="429" mass="49165">MKPATDVTEWSKLFPLDLEDFTNSGTFMKKITLVIISSISYLKEALPPGSFTEEIFQGIRLRILRNNCGNKTAQFLSTALEDAFDAMDKRYLHKLALCFYEGECRLGNMLESHVFEYVYNGDMVTMNITCSRDKDTSKQTNYTTEQQTVNLIRGTLVLMRSCQNMLPSTYGLSLRLYYNEDTPDDYHAPGFTFDGDADHFENFAIKGLKVGRVDTPFHKLSLLSYVKEHTSGDDREACLCIFRRTLKFCSSIDCVDVRAVSERFRMSAGNASKLMKMLHRHGIIQQDPTIDSNKSQKVIEKHLKHALIKFSNEREENITDRLIGEIEGALSQESCQSTLIDEVLTPIEKQDLRNTSNLGRLIEKPMKNTFVEDSTLKQYREALVMEEVKDPLKARDENNELGKRESEQTAMSNTGNKKARLQLKYKKRK</sequence>
<evidence type="ECO:0000256" key="1">
    <source>
        <dbReference type="ARBA" id="ARBA00004123"/>
    </source>
</evidence>
<dbReference type="Gene3D" id="3.30.900.10">
    <property type="entry name" value="HORMA domain"/>
    <property type="match status" value="1"/>
</dbReference>
<dbReference type="SUPFAM" id="SSF56019">
    <property type="entry name" value="The spindle assembly checkpoint protein mad2"/>
    <property type="match status" value="1"/>
</dbReference>
<evidence type="ECO:0000256" key="6">
    <source>
        <dbReference type="SAM" id="MobiDB-lite"/>
    </source>
</evidence>
<dbReference type="InterPro" id="IPR003511">
    <property type="entry name" value="HORMA_dom"/>
</dbReference>
<accession>A0A8S4SEA6</accession>
<keyword evidence="9" id="KW-1185">Reference proteome</keyword>
<dbReference type="Pfam" id="PF02301">
    <property type="entry name" value="HORMA"/>
    <property type="match status" value="1"/>
</dbReference>
<keyword evidence="5" id="KW-0469">Meiosis</keyword>
<dbReference type="InterPro" id="IPR036570">
    <property type="entry name" value="HORMA_dom_sf"/>
</dbReference>
<proteinExistence type="predicted"/>
<feature type="domain" description="HORMA" evidence="7">
    <location>
        <begin position="22"/>
        <end position="224"/>
    </location>
</feature>
<feature type="compositionally biased region" description="Basic and acidic residues" evidence="6">
    <location>
        <begin position="389"/>
        <end position="407"/>
    </location>
</feature>
<evidence type="ECO:0000256" key="5">
    <source>
        <dbReference type="ARBA" id="ARBA00023254"/>
    </source>
</evidence>
<dbReference type="GO" id="GO:0005694">
    <property type="term" value="C:chromosome"/>
    <property type="evidence" value="ECO:0007669"/>
    <property type="project" value="UniProtKB-SubCell"/>
</dbReference>
<protein>
    <submittedName>
        <fullName evidence="8">Jg18239 protein</fullName>
    </submittedName>
</protein>
<dbReference type="GO" id="GO:0051321">
    <property type="term" value="P:meiotic cell cycle"/>
    <property type="evidence" value="ECO:0007669"/>
    <property type="project" value="UniProtKB-KW"/>
</dbReference>
<dbReference type="PANTHER" id="PTHR48225">
    <property type="entry name" value="HORMA DOMAIN-CONTAINING PROTEIN 1"/>
    <property type="match status" value="1"/>
</dbReference>
<dbReference type="Proteomes" id="UP000838756">
    <property type="component" value="Unassembled WGS sequence"/>
</dbReference>
<keyword evidence="4" id="KW-0539">Nucleus</keyword>
<feature type="region of interest" description="Disordered" evidence="6">
    <location>
        <begin position="389"/>
        <end position="429"/>
    </location>
</feature>
<dbReference type="EMBL" id="CAKXAJ010026167">
    <property type="protein sequence ID" value="CAH2260480.1"/>
    <property type="molecule type" value="Genomic_DNA"/>
</dbReference>
<feature type="compositionally biased region" description="Basic residues" evidence="6">
    <location>
        <begin position="417"/>
        <end position="429"/>
    </location>
</feature>
<comment type="caution">
    <text evidence="8">The sequence shown here is derived from an EMBL/GenBank/DDBJ whole genome shotgun (WGS) entry which is preliminary data.</text>
</comment>
<organism evidence="8 9">
    <name type="scientific">Pararge aegeria aegeria</name>
    <dbReference type="NCBI Taxonomy" id="348720"/>
    <lineage>
        <taxon>Eukaryota</taxon>
        <taxon>Metazoa</taxon>
        <taxon>Ecdysozoa</taxon>
        <taxon>Arthropoda</taxon>
        <taxon>Hexapoda</taxon>
        <taxon>Insecta</taxon>
        <taxon>Pterygota</taxon>
        <taxon>Neoptera</taxon>
        <taxon>Endopterygota</taxon>
        <taxon>Lepidoptera</taxon>
        <taxon>Glossata</taxon>
        <taxon>Ditrysia</taxon>
        <taxon>Papilionoidea</taxon>
        <taxon>Nymphalidae</taxon>
        <taxon>Satyrinae</taxon>
        <taxon>Satyrini</taxon>
        <taxon>Parargina</taxon>
        <taxon>Pararge</taxon>
    </lineage>
</organism>
<comment type="subcellular location">
    <subcellularLocation>
        <location evidence="2">Chromosome</location>
    </subcellularLocation>
    <subcellularLocation>
        <location evidence="1">Nucleus</location>
    </subcellularLocation>
</comment>
<dbReference type="InterPro" id="IPR051294">
    <property type="entry name" value="HORMA_MeioticProgression"/>
</dbReference>